<proteinExistence type="predicted"/>
<sequence length="137" mass="15584">MVGLKVGPIFYKIGTGSFLHSFFSTVAYNLENNNWGSRFPLIMNELYYKSLSPDKIDSATEELKTIFTELEEYSPSMVVWDIEDLSKQPPWGNNIAERITSLANYFYTSDGEDLFAVFKKAMDAAKKVNKEISVQSL</sequence>
<dbReference type="Pfam" id="PF15601">
    <property type="entry name" value="Imm70"/>
    <property type="match status" value="1"/>
</dbReference>
<dbReference type="InterPro" id="IPR028185">
    <property type="entry name" value="Imm70"/>
</dbReference>
<dbReference type="OrthoDB" id="5120820at2"/>
<reference evidence="1 2" key="1">
    <citation type="submission" date="2019-07" db="EMBL/GenBank/DDBJ databases">
        <title>Whole genome shotgun sequence of Chryseobacterium lathyri NBRC 105250.</title>
        <authorList>
            <person name="Hosoyama A."/>
            <person name="Uohara A."/>
            <person name="Ohji S."/>
            <person name="Ichikawa N."/>
        </authorList>
    </citation>
    <scope>NUCLEOTIDE SEQUENCE [LARGE SCALE GENOMIC DNA]</scope>
    <source>
        <strain evidence="1 2">NBRC 105250</strain>
    </source>
</reference>
<name>A0A511Y6T6_9FLAO</name>
<protein>
    <recommendedName>
        <fullName evidence="3">Immunity protein 70</fullName>
    </recommendedName>
</protein>
<comment type="caution">
    <text evidence="1">The sequence shown here is derived from an EMBL/GenBank/DDBJ whole genome shotgun (WGS) entry which is preliminary data.</text>
</comment>
<dbReference type="AlphaFoldDB" id="A0A511Y6T6"/>
<evidence type="ECO:0000313" key="1">
    <source>
        <dbReference type="EMBL" id="GEN70912.1"/>
    </source>
</evidence>
<dbReference type="EMBL" id="BJYI01000003">
    <property type="protein sequence ID" value="GEN70912.1"/>
    <property type="molecule type" value="Genomic_DNA"/>
</dbReference>
<organism evidence="1 2">
    <name type="scientific">Chryseobacterium lathyri</name>
    <dbReference type="NCBI Taxonomy" id="395933"/>
    <lineage>
        <taxon>Bacteria</taxon>
        <taxon>Pseudomonadati</taxon>
        <taxon>Bacteroidota</taxon>
        <taxon>Flavobacteriia</taxon>
        <taxon>Flavobacteriales</taxon>
        <taxon>Weeksellaceae</taxon>
        <taxon>Chryseobacterium group</taxon>
        <taxon>Chryseobacterium</taxon>
    </lineage>
</organism>
<accession>A0A511Y6T6</accession>
<dbReference type="Proteomes" id="UP000321150">
    <property type="component" value="Unassembled WGS sequence"/>
</dbReference>
<evidence type="ECO:0000313" key="2">
    <source>
        <dbReference type="Proteomes" id="UP000321150"/>
    </source>
</evidence>
<gene>
    <name evidence="1" type="ORF">CLA01_09840</name>
</gene>
<dbReference type="RefSeq" id="WP_111953018.1">
    <property type="nucleotide sequence ID" value="NZ_BJYI01000003.1"/>
</dbReference>
<evidence type="ECO:0008006" key="3">
    <source>
        <dbReference type="Google" id="ProtNLM"/>
    </source>
</evidence>